<comment type="similarity">
    <text evidence="1">Belongs to the bacterial ribosomal protein bL12 family.</text>
</comment>
<feature type="region of interest" description="Disordered" evidence="4">
    <location>
        <begin position="1"/>
        <end position="26"/>
    </location>
</feature>
<gene>
    <name evidence="7" type="ORF">LCGC14_1127820</name>
</gene>
<evidence type="ECO:0008006" key="8">
    <source>
        <dbReference type="Google" id="ProtNLM"/>
    </source>
</evidence>
<dbReference type="Gene3D" id="3.30.1390.10">
    <property type="match status" value="1"/>
</dbReference>
<protein>
    <recommendedName>
        <fullName evidence="8">Ribosomal protein L7/L12 C-terminal domain-containing protein</fullName>
    </recommendedName>
</protein>
<dbReference type="PANTHER" id="PTHR45987">
    <property type="entry name" value="39S RIBOSOMAL PROTEIN L12"/>
    <property type="match status" value="1"/>
</dbReference>
<comment type="caution">
    <text evidence="7">The sequence shown here is derived from an EMBL/GenBank/DDBJ whole genome shotgun (WGS) entry which is preliminary data.</text>
</comment>
<dbReference type="GO" id="GO:0003729">
    <property type="term" value="F:mRNA binding"/>
    <property type="evidence" value="ECO:0007669"/>
    <property type="project" value="TreeGrafter"/>
</dbReference>
<evidence type="ECO:0000256" key="4">
    <source>
        <dbReference type="SAM" id="MobiDB-lite"/>
    </source>
</evidence>
<keyword evidence="2" id="KW-0689">Ribosomal protein</keyword>
<feature type="domain" description="Large ribosomal subunit protein bL12 C-terminal" evidence="5">
    <location>
        <begin position="83"/>
        <end position="149"/>
    </location>
</feature>
<reference evidence="7" key="1">
    <citation type="journal article" date="2015" name="Nature">
        <title>Complex archaea that bridge the gap between prokaryotes and eukaryotes.</title>
        <authorList>
            <person name="Spang A."/>
            <person name="Saw J.H."/>
            <person name="Jorgensen S.L."/>
            <person name="Zaremba-Niedzwiedzka K."/>
            <person name="Martijn J."/>
            <person name="Lind A.E."/>
            <person name="van Eijk R."/>
            <person name="Schleper C."/>
            <person name="Guy L."/>
            <person name="Ettema T.J."/>
        </authorList>
    </citation>
    <scope>NUCLEOTIDE SEQUENCE</scope>
</reference>
<dbReference type="InterPro" id="IPR036235">
    <property type="entry name" value="Ribosomal_bL12_oligo_N_sf"/>
</dbReference>
<dbReference type="NCBIfam" id="TIGR00855">
    <property type="entry name" value="L12"/>
    <property type="match status" value="1"/>
</dbReference>
<dbReference type="InterPro" id="IPR013823">
    <property type="entry name" value="Ribosomal_bL12_C"/>
</dbReference>
<dbReference type="GO" id="GO:0006412">
    <property type="term" value="P:translation"/>
    <property type="evidence" value="ECO:0007669"/>
    <property type="project" value="InterPro"/>
</dbReference>
<proteinExistence type="inferred from homology"/>
<dbReference type="AlphaFoldDB" id="A0A0F9M239"/>
<dbReference type="GO" id="GO:0022625">
    <property type="term" value="C:cytosolic large ribosomal subunit"/>
    <property type="evidence" value="ECO:0007669"/>
    <property type="project" value="TreeGrafter"/>
</dbReference>
<evidence type="ECO:0000259" key="5">
    <source>
        <dbReference type="Pfam" id="PF00542"/>
    </source>
</evidence>
<dbReference type="PANTHER" id="PTHR45987:SF4">
    <property type="entry name" value="LARGE RIBOSOMAL SUBUNIT PROTEIN BL12M"/>
    <property type="match status" value="1"/>
</dbReference>
<dbReference type="InterPro" id="IPR014719">
    <property type="entry name" value="Ribosomal_bL12_C/ClpS-like"/>
</dbReference>
<dbReference type="Pfam" id="PF16320">
    <property type="entry name" value="Ribosomal_L12_N"/>
    <property type="match status" value="1"/>
</dbReference>
<dbReference type="GO" id="GO:0003735">
    <property type="term" value="F:structural constituent of ribosome"/>
    <property type="evidence" value="ECO:0007669"/>
    <property type="project" value="InterPro"/>
</dbReference>
<dbReference type="InterPro" id="IPR008932">
    <property type="entry name" value="Ribosomal_bL12_oligo"/>
</dbReference>
<keyword evidence="3" id="KW-0687">Ribonucleoprotein</keyword>
<dbReference type="FunFam" id="3.30.1390.10:FF:000001">
    <property type="entry name" value="50S ribosomal protein L7/L12"/>
    <property type="match status" value="1"/>
</dbReference>
<dbReference type="CDD" id="cd00387">
    <property type="entry name" value="Ribosomal_L7_L12"/>
    <property type="match status" value="1"/>
</dbReference>
<feature type="domain" description="Large ribosomal subunit protein bL12 oligomerization" evidence="6">
    <location>
        <begin position="29"/>
        <end position="74"/>
    </location>
</feature>
<dbReference type="Gene3D" id="1.20.5.710">
    <property type="entry name" value="Single helix bin"/>
    <property type="match status" value="1"/>
</dbReference>
<evidence type="ECO:0000256" key="2">
    <source>
        <dbReference type="ARBA" id="ARBA00022980"/>
    </source>
</evidence>
<dbReference type="HAMAP" id="MF_00368">
    <property type="entry name" value="Ribosomal_bL12"/>
    <property type="match status" value="1"/>
</dbReference>
<dbReference type="EMBL" id="LAZR01005262">
    <property type="protein sequence ID" value="KKN01430.1"/>
    <property type="molecule type" value="Genomic_DNA"/>
</dbReference>
<organism evidence="7">
    <name type="scientific">marine sediment metagenome</name>
    <dbReference type="NCBI Taxonomy" id="412755"/>
    <lineage>
        <taxon>unclassified sequences</taxon>
        <taxon>metagenomes</taxon>
        <taxon>ecological metagenomes</taxon>
    </lineage>
</organism>
<evidence type="ECO:0000313" key="7">
    <source>
        <dbReference type="EMBL" id="KKN01430.1"/>
    </source>
</evidence>
<evidence type="ECO:0000259" key="6">
    <source>
        <dbReference type="Pfam" id="PF16320"/>
    </source>
</evidence>
<dbReference type="InterPro" id="IPR000206">
    <property type="entry name" value="Ribosomal_bL12"/>
</dbReference>
<sequence>MTASSEVKKKVKKEDNKKKEVKEGVGKSKKDEIIKAIRQMNVLELSNLVKELREEFGVEVLAAPMVAQASGAPEKEEEEKTEFDVILSEMGSKKIQVIKELRKLTSLGLKEAKDLVEQAPKPIRENVLKEEALKIKETLEAVGAKVEIK</sequence>
<evidence type="ECO:0000256" key="1">
    <source>
        <dbReference type="ARBA" id="ARBA00007197"/>
    </source>
</evidence>
<accession>A0A0F9M239</accession>
<evidence type="ECO:0000256" key="3">
    <source>
        <dbReference type="ARBA" id="ARBA00023274"/>
    </source>
</evidence>
<dbReference type="SUPFAM" id="SSF54736">
    <property type="entry name" value="ClpS-like"/>
    <property type="match status" value="1"/>
</dbReference>
<dbReference type="SUPFAM" id="SSF48300">
    <property type="entry name" value="Ribosomal protein L7/12, oligomerisation (N-terminal) domain"/>
    <property type="match status" value="1"/>
</dbReference>
<dbReference type="Pfam" id="PF00542">
    <property type="entry name" value="Ribosomal_L12"/>
    <property type="match status" value="1"/>
</dbReference>
<name>A0A0F9M239_9ZZZZ</name>